<evidence type="ECO:0000313" key="2">
    <source>
        <dbReference type="Proteomes" id="UP000281553"/>
    </source>
</evidence>
<protein>
    <submittedName>
        <fullName evidence="1">Uncharacterized protein</fullName>
    </submittedName>
</protein>
<name>A0A3P7LGY1_DIBLA</name>
<gene>
    <name evidence="1" type="ORF">DILT_LOCUS11996</name>
</gene>
<proteinExistence type="predicted"/>
<organism evidence="1 2">
    <name type="scientific">Dibothriocephalus latus</name>
    <name type="common">Fish tapeworm</name>
    <name type="synonym">Diphyllobothrium latum</name>
    <dbReference type="NCBI Taxonomy" id="60516"/>
    <lineage>
        <taxon>Eukaryota</taxon>
        <taxon>Metazoa</taxon>
        <taxon>Spiralia</taxon>
        <taxon>Lophotrochozoa</taxon>
        <taxon>Platyhelminthes</taxon>
        <taxon>Cestoda</taxon>
        <taxon>Eucestoda</taxon>
        <taxon>Diphyllobothriidea</taxon>
        <taxon>Diphyllobothriidae</taxon>
        <taxon>Dibothriocephalus</taxon>
    </lineage>
</organism>
<sequence>EKGVNSAQLEANLLRQEPDIAVNFLLLFTPPVTLSDFGVTVELHSTVHVGAVRSRIRDLRLTLGEGFVPLAETDHYSVPSNEQKANIHYGPIYNTGSIYQQDGVIPRAADQLTIHLSVAVETGTLVTVNINLGSRQLQRQFRLETSGDATLQVVPVFTSSLRWPNQPHGKLATG</sequence>
<evidence type="ECO:0000313" key="1">
    <source>
        <dbReference type="EMBL" id="VDN16165.1"/>
    </source>
</evidence>
<keyword evidence="2" id="KW-1185">Reference proteome</keyword>
<feature type="non-terminal residue" evidence="1">
    <location>
        <position position="1"/>
    </location>
</feature>
<reference evidence="1 2" key="1">
    <citation type="submission" date="2018-11" db="EMBL/GenBank/DDBJ databases">
        <authorList>
            <consortium name="Pathogen Informatics"/>
        </authorList>
    </citation>
    <scope>NUCLEOTIDE SEQUENCE [LARGE SCALE GENOMIC DNA]</scope>
</reference>
<dbReference type="OrthoDB" id="10542145at2759"/>
<dbReference type="Proteomes" id="UP000281553">
    <property type="component" value="Unassembled WGS sequence"/>
</dbReference>
<dbReference type="AlphaFoldDB" id="A0A3P7LGY1"/>
<accession>A0A3P7LGY1</accession>
<dbReference type="EMBL" id="UYRU01064899">
    <property type="protein sequence ID" value="VDN16165.1"/>
    <property type="molecule type" value="Genomic_DNA"/>
</dbReference>